<evidence type="ECO:0000313" key="2">
    <source>
        <dbReference type="EMBL" id="SPJ82310.1"/>
    </source>
</evidence>
<feature type="compositionally biased region" description="Acidic residues" evidence="1">
    <location>
        <begin position="53"/>
        <end position="86"/>
    </location>
</feature>
<dbReference type="AlphaFoldDB" id="A0AAE8SL68"/>
<accession>A0AAE8SL68</accession>
<evidence type="ECO:0000313" key="3">
    <source>
        <dbReference type="Proteomes" id="UP001187734"/>
    </source>
</evidence>
<evidence type="ECO:0000256" key="1">
    <source>
        <dbReference type="SAM" id="MobiDB-lite"/>
    </source>
</evidence>
<sequence>MSQSPMKDQLQVKPQQNLDSYRSLCSPSSKSTTGGKSQPDAYYHSRLSLCSSGEEEDDQEEDDQEEDDQEEDDQEEDDDEDDDETDETLYQKFKAQAMCLLNVEVLLNGSQDDPFSVPENPISQYLEDQVLNGFCAPRSQPDLTLNKKCRFVDVKFRPAGIKTKGHLWRLGRIINTARFRLPLPEAKRSSSSLSRDDERRLTQLAAELRHLDETSLAAQITRFLNHDPDRQREGGMSEPFPMHYMCLMAQELATAIVEGKLLRLGRIWNTRGEEVLSSAIFVWDLDDTEDINREGKSHTFESNSRQSRKPKNAYAFTASRPLECGSQQRGTNDLYYHLSLEVECIPSREKAGCPVPRLYIKFWAVGLYFFYSSATSTVTFP</sequence>
<feature type="compositionally biased region" description="Polar residues" evidence="1">
    <location>
        <begin position="1"/>
        <end position="25"/>
    </location>
</feature>
<organism evidence="2 3">
    <name type="scientific">Fusarium torulosum</name>
    <dbReference type="NCBI Taxonomy" id="33205"/>
    <lineage>
        <taxon>Eukaryota</taxon>
        <taxon>Fungi</taxon>
        <taxon>Dikarya</taxon>
        <taxon>Ascomycota</taxon>
        <taxon>Pezizomycotina</taxon>
        <taxon>Sordariomycetes</taxon>
        <taxon>Hypocreomycetidae</taxon>
        <taxon>Hypocreales</taxon>
        <taxon>Nectriaceae</taxon>
        <taxon>Fusarium</taxon>
    </lineage>
</organism>
<protein>
    <submittedName>
        <fullName evidence="2">Uncharacterized protein</fullName>
    </submittedName>
</protein>
<comment type="caution">
    <text evidence="2">The sequence shown here is derived from an EMBL/GenBank/DDBJ whole genome shotgun (WGS) entry which is preliminary data.</text>
</comment>
<reference evidence="2" key="1">
    <citation type="submission" date="2018-03" db="EMBL/GenBank/DDBJ databases">
        <authorList>
            <person name="Guldener U."/>
        </authorList>
    </citation>
    <scope>NUCLEOTIDE SEQUENCE</scope>
</reference>
<proteinExistence type="predicted"/>
<dbReference type="EMBL" id="ONZP01000355">
    <property type="protein sequence ID" value="SPJ82310.1"/>
    <property type="molecule type" value="Genomic_DNA"/>
</dbReference>
<dbReference type="Proteomes" id="UP001187734">
    <property type="component" value="Unassembled WGS sequence"/>
</dbReference>
<feature type="region of interest" description="Disordered" evidence="1">
    <location>
        <begin position="1"/>
        <end position="86"/>
    </location>
</feature>
<gene>
    <name evidence="2" type="ORF">FTOL_09715</name>
</gene>
<feature type="compositionally biased region" description="Low complexity" evidence="1">
    <location>
        <begin position="26"/>
        <end position="39"/>
    </location>
</feature>
<name>A0AAE8SL68_9HYPO</name>
<keyword evidence="3" id="KW-1185">Reference proteome</keyword>